<evidence type="ECO:0000313" key="1">
    <source>
        <dbReference type="EMBL" id="ROT38216.1"/>
    </source>
</evidence>
<reference evidence="1 2" key="1">
    <citation type="journal article" date="2018" name="Mol. Ecol.">
        <title>The obligate alkalophilic soda-lake fungus Sodiomyces alkalinus has shifted to a protein diet.</title>
        <authorList>
            <person name="Grum-Grzhimaylo A.A."/>
            <person name="Falkoski D.L."/>
            <person name="van den Heuvel J."/>
            <person name="Valero-Jimenez C.A."/>
            <person name="Min B."/>
            <person name="Choi I.G."/>
            <person name="Lipzen A."/>
            <person name="Daum C.G."/>
            <person name="Aanen D.K."/>
            <person name="Tsang A."/>
            <person name="Henrissat B."/>
            <person name="Bilanenko E.N."/>
            <person name="de Vries R.P."/>
            <person name="van Kan J.A.L."/>
            <person name="Grigoriev I.V."/>
            <person name="Debets A.J.M."/>
        </authorList>
    </citation>
    <scope>NUCLEOTIDE SEQUENCE [LARGE SCALE GENOMIC DNA]</scope>
    <source>
        <strain evidence="1 2">F11</strain>
    </source>
</reference>
<accession>A0A3N2PV47</accession>
<keyword evidence="2" id="KW-1185">Reference proteome</keyword>
<dbReference type="GeneID" id="39583515"/>
<organism evidence="1 2">
    <name type="scientific">Sodiomyces alkalinus (strain CBS 110278 / VKM F-3762 / F11)</name>
    <name type="common">Alkaliphilic filamentous fungus</name>
    <dbReference type="NCBI Taxonomy" id="1314773"/>
    <lineage>
        <taxon>Eukaryota</taxon>
        <taxon>Fungi</taxon>
        <taxon>Dikarya</taxon>
        <taxon>Ascomycota</taxon>
        <taxon>Pezizomycotina</taxon>
        <taxon>Sordariomycetes</taxon>
        <taxon>Hypocreomycetidae</taxon>
        <taxon>Glomerellales</taxon>
        <taxon>Plectosphaerellaceae</taxon>
        <taxon>Sodiomyces</taxon>
    </lineage>
</organism>
<name>A0A3N2PV47_SODAK</name>
<dbReference type="AlphaFoldDB" id="A0A3N2PV47"/>
<dbReference type="EMBL" id="ML119056">
    <property type="protein sequence ID" value="ROT38216.1"/>
    <property type="molecule type" value="Genomic_DNA"/>
</dbReference>
<sequence>MHRCGSALPMPRLVLGISFYGSTSSDSNYLISHVILLSTLLNHQRYHFHAQTRDFKEYFEAKQNLSPESPLSPPLVCTNHAYSVGVSQNKQTTTFQSDRFAAAGMCLQLLVGMINLLHERVVGVAELSSQNLARPAACGGGPQPEPGAYSPGVFCTNMKTFNFTLMKEPAPEASSANYNSGPEGARFQI</sequence>
<gene>
    <name evidence="1" type="ORF">SODALDRAFT_379417</name>
</gene>
<protein>
    <submittedName>
        <fullName evidence="1">Uncharacterized protein</fullName>
    </submittedName>
</protein>
<proteinExistence type="predicted"/>
<dbReference type="RefSeq" id="XP_028466022.1">
    <property type="nucleotide sequence ID" value="XM_028615038.1"/>
</dbReference>
<dbReference type="Proteomes" id="UP000272025">
    <property type="component" value="Unassembled WGS sequence"/>
</dbReference>
<evidence type="ECO:0000313" key="2">
    <source>
        <dbReference type="Proteomes" id="UP000272025"/>
    </source>
</evidence>